<dbReference type="GO" id="GO:0000287">
    <property type="term" value="F:magnesium ion binding"/>
    <property type="evidence" value="ECO:0007669"/>
    <property type="project" value="UniProtKB-UniRule"/>
</dbReference>
<feature type="binding site" evidence="6">
    <location>
        <position position="335"/>
    </location>
    <ligand>
        <name>Mn(2+)</name>
        <dbReference type="ChEBI" id="CHEBI:29035"/>
        <label>2</label>
    </ligand>
</feature>
<feature type="binding site" evidence="6">
    <location>
        <position position="323"/>
    </location>
    <ligand>
        <name>Mn(2+)</name>
        <dbReference type="ChEBI" id="CHEBI:29035"/>
        <label>1</label>
    </ligand>
</feature>
<keyword evidence="5 6" id="KW-0413">Isomerase</keyword>
<dbReference type="NCBIfam" id="TIGR01696">
    <property type="entry name" value="deoB"/>
    <property type="match status" value="1"/>
</dbReference>
<comment type="cofactor">
    <cofactor evidence="6">
        <name>Mn(2+)</name>
        <dbReference type="ChEBI" id="CHEBI:29035"/>
    </cofactor>
    <text evidence="6">Binds 2 manganese ions.</text>
</comment>
<comment type="subcellular location">
    <subcellularLocation>
        <location evidence="6">Cytoplasm</location>
    </subcellularLocation>
</comment>
<comment type="catalytic activity">
    <reaction evidence="6">
        <text>alpha-D-ribose 1-phosphate = D-ribose 5-phosphate</text>
        <dbReference type="Rhea" id="RHEA:18793"/>
        <dbReference type="ChEBI" id="CHEBI:57720"/>
        <dbReference type="ChEBI" id="CHEBI:78346"/>
        <dbReference type="EC" id="5.4.2.7"/>
    </reaction>
</comment>
<dbReference type="NCBIfam" id="NF003766">
    <property type="entry name" value="PRK05362.1"/>
    <property type="match status" value="1"/>
</dbReference>
<keyword evidence="4 6" id="KW-0464">Manganese</keyword>
<protein>
    <recommendedName>
        <fullName evidence="6 7">Phosphopentomutase</fullName>
        <ecNumber evidence="6 7">5.4.2.7</ecNumber>
    </recommendedName>
    <alternativeName>
        <fullName evidence="6">Phosphodeoxyribomutase</fullName>
    </alternativeName>
</protein>
<feature type="binding site" evidence="6">
    <location>
        <position position="282"/>
    </location>
    <ligand>
        <name>Mn(2+)</name>
        <dbReference type="ChEBI" id="CHEBI:29035"/>
        <label>2</label>
    </ligand>
</feature>
<dbReference type="PIRSF" id="PIRSF001491">
    <property type="entry name" value="Ppentomutase"/>
    <property type="match status" value="1"/>
</dbReference>
<organism evidence="9 10">
    <name type="scientific">Candidatus Onthenecus intestinigallinarum</name>
    <dbReference type="NCBI Taxonomy" id="2840875"/>
    <lineage>
        <taxon>Bacteria</taxon>
        <taxon>Bacillati</taxon>
        <taxon>Bacillota</taxon>
        <taxon>Clostridia</taxon>
        <taxon>Eubacteriales</taxon>
        <taxon>Candidatus Onthenecus</taxon>
    </lineage>
</organism>
<dbReference type="GO" id="GO:0030145">
    <property type="term" value="F:manganese ion binding"/>
    <property type="evidence" value="ECO:0007669"/>
    <property type="project" value="UniProtKB-UniRule"/>
</dbReference>
<feature type="binding site" evidence="6">
    <location>
        <position position="324"/>
    </location>
    <ligand>
        <name>Mn(2+)</name>
        <dbReference type="ChEBI" id="CHEBI:29035"/>
        <label>1</label>
    </ligand>
</feature>
<evidence type="ECO:0000256" key="6">
    <source>
        <dbReference type="HAMAP-Rule" id="MF_00740"/>
    </source>
</evidence>
<dbReference type="GO" id="GO:0005829">
    <property type="term" value="C:cytosol"/>
    <property type="evidence" value="ECO:0007669"/>
    <property type="project" value="TreeGrafter"/>
</dbReference>
<evidence type="ECO:0000256" key="1">
    <source>
        <dbReference type="ARBA" id="ARBA00010373"/>
    </source>
</evidence>
<dbReference type="PANTHER" id="PTHR21110:SF0">
    <property type="entry name" value="PHOSPHOPENTOMUTASE"/>
    <property type="match status" value="1"/>
</dbReference>
<dbReference type="Gene3D" id="3.40.720.10">
    <property type="entry name" value="Alkaline Phosphatase, subunit A"/>
    <property type="match status" value="1"/>
</dbReference>
<gene>
    <name evidence="6" type="primary">deoB</name>
    <name evidence="9" type="ORF">IAB73_09815</name>
</gene>
<evidence type="ECO:0000256" key="5">
    <source>
        <dbReference type="ARBA" id="ARBA00023235"/>
    </source>
</evidence>
<comment type="caution">
    <text evidence="9">The sequence shown here is derived from an EMBL/GenBank/DDBJ whole genome shotgun (WGS) entry which is preliminary data.</text>
</comment>
<evidence type="ECO:0000259" key="8">
    <source>
        <dbReference type="Pfam" id="PF01676"/>
    </source>
</evidence>
<dbReference type="GO" id="GO:0008973">
    <property type="term" value="F:phosphopentomutase activity"/>
    <property type="evidence" value="ECO:0007669"/>
    <property type="project" value="UniProtKB-UniRule"/>
</dbReference>
<dbReference type="GO" id="GO:0043094">
    <property type="term" value="P:metabolic compound salvage"/>
    <property type="evidence" value="ECO:0007669"/>
    <property type="project" value="UniProtKB-UniRule"/>
</dbReference>
<dbReference type="Proteomes" id="UP000886887">
    <property type="component" value="Unassembled WGS sequence"/>
</dbReference>
<feature type="binding site" evidence="6">
    <location>
        <position position="12"/>
    </location>
    <ligand>
        <name>Mn(2+)</name>
        <dbReference type="ChEBI" id="CHEBI:29035"/>
        <label>1</label>
    </ligand>
</feature>
<reference evidence="9" key="2">
    <citation type="journal article" date="2021" name="PeerJ">
        <title>Extensive microbial diversity within the chicken gut microbiome revealed by metagenomics and culture.</title>
        <authorList>
            <person name="Gilroy R."/>
            <person name="Ravi A."/>
            <person name="Getino M."/>
            <person name="Pursley I."/>
            <person name="Horton D.L."/>
            <person name="Alikhan N.F."/>
            <person name="Baker D."/>
            <person name="Gharbi K."/>
            <person name="Hall N."/>
            <person name="Watson M."/>
            <person name="Adriaenssens E.M."/>
            <person name="Foster-Nyarko E."/>
            <person name="Jarju S."/>
            <person name="Secka A."/>
            <person name="Antonio M."/>
            <person name="Oren A."/>
            <person name="Chaudhuri R.R."/>
            <person name="La Ragione R."/>
            <person name="Hildebrand F."/>
            <person name="Pallen M.J."/>
        </authorList>
    </citation>
    <scope>NUCLEOTIDE SEQUENCE</scope>
    <source>
        <strain evidence="9">ChiSxjej2B14-6234</strain>
    </source>
</reference>
<evidence type="ECO:0000256" key="7">
    <source>
        <dbReference type="NCBIfam" id="TIGR01696"/>
    </source>
</evidence>
<dbReference type="FunFam" id="3.30.70.1250:FF:000001">
    <property type="entry name" value="Phosphopentomutase"/>
    <property type="match status" value="1"/>
</dbReference>
<keyword evidence="2 6" id="KW-0963">Cytoplasm</keyword>
<dbReference type="HAMAP" id="MF_00740">
    <property type="entry name" value="Phosphopentomut"/>
    <property type="match status" value="1"/>
</dbReference>
<comment type="function">
    <text evidence="6">Isomerase that catalyzes the conversion of deoxy-ribose 1-phosphate (dRib-1-P) and ribose 1-phosphate (Rib-1-P) to deoxy-ribose 5-phosphate (dRib-5-P) and ribose 5-phosphate (Rib-5-P), respectively.</text>
</comment>
<comment type="catalytic activity">
    <reaction evidence="6">
        <text>2-deoxy-alpha-D-ribose 1-phosphate = 2-deoxy-D-ribose 5-phosphate</text>
        <dbReference type="Rhea" id="RHEA:27658"/>
        <dbReference type="ChEBI" id="CHEBI:57259"/>
        <dbReference type="ChEBI" id="CHEBI:62877"/>
        <dbReference type="EC" id="5.4.2.7"/>
    </reaction>
</comment>
<feature type="domain" description="Metalloenzyme" evidence="8">
    <location>
        <begin position="248"/>
        <end position="375"/>
    </location>
</feature>
<evidence type="ECO:0000313" key="10">
    <source>
        <dbReference type="Proteomes" id="UP000886887"/>
    </source>
</evidence>
<dbReference type="PANTHER" id="PTHR21110">
    <property type="entry name" value="PHOSPHOPENTOMUTASE"/>
    <property type="match status" value="1"/>
</dbReference>
<dbReference type="EC" id="5.4.2.7" evidence="6 7"/>
<dbReference type="Gene3D" id="3.30.70.1250">
    <property type="entry name" value="Phosphopentomutase"/>
    <property type="match status" value="1"/>
</dbReference>
<sequence length="390" mass="42494">MQMKKVILIVLDSVGIGALPDADRYGDAGAHTLRHVVNACHTRLPNLTRLGLCNIEGAGFGTPDGAPVAAYARMRERSAGKDTTTGHWEIAGVRLDRPFPTFPDGFPADFMRAFEARVGRGTLGNRPASGTAILEELGEEHLRTGKLIVYTSADSVFQIAAHEDVVPVEELYRICETAREMLQGELGVGRVIARPFVGTPGAFVRTGRRRDFSMPPPRNLLDALSEAGLTVFGVGKIEDIFAHRGLTDSNHASGNPACIASMLRTMERPFSGLLFVNLVDYDMLYGHRNDVQGYSDALEAFDRALPDVYDRMGPDDMLIITADHGCDPTHPGTDHTREHTPMLCYQKCAARGVDLGTRETFADIGATILDFFGLSNPFTGESFLNQTNGR</sequence>
<evidence type="ECO:0000256" key="3">
    <source>
        <dbReference type="ARBA" id="ARBA00022723"/>
    </source>
</evidence>
<dbReference type="SUPFAM" id="SSF53649">
    <property type="entry name" value="Alkaline phosphatase-like"/>
    <property type="match status" value="1"/>
</dbReference>
<dbReference type="SUPFAM" id="SSF143856">
    <property type="entry name" value="DeoB insert domain-like"/>
    <property type="match status" value="1"/>
</dbReference>
<proteinExistence type="inferred from homology"/>
<dbReference type="InterPro" id="IPR017850">
    <property type="entry name" value="Alkaline_phosphatase_core_sf"/>
</dbReference>
<evidence type="ECO:0000256" key="2">
    <source>
        <dbReference type="ARBA" id="ARBA00022490"/>
    </source>
</evidence>
<dbReference type="AlphaFoldDB" id="A0A9D1CRB5"/>
<dbReference type="GO" id="GO:0009117">
    <property type="term" value="P:nucleotide metabolic process"/>
    <property type="evidence" value="ECO:0007669"/>
    <property type="project" value="UniProtKB-UniRule"/>
</dbReference>
<dbReference type="GO" id="GO:0006018">
    <property type="term" value="P:2-deoxyribose 1-phosphate catabolic process"/>
    <property type="evidence" value="ECO:0007669"/>
    <property type="project" value="UniProtKB-UniRule"/>
</dbReference>
<dbReference type="CDD" id="cd16009">
    <property type="entry name" value="PPM"/>
    <property type="match status" value="1"/>
</dbReference>
<keyword evidence="3 6" id="KW-0479">Metal-binding</keyword>
<dbReference type="Pfam" id="PF01676">
    <property type="entry name" value="Metalloenzyme"/>
    <property type="match status" value="1"/>
</dbReference>
<comment type="pathway">
    <text evidence="6">Carbohydrate degradation; 2-deoxy-D-ribose 1-phosphate degradation; D-glyceraldehyde 3-phosphate and acetaldehyde from 2-deoxy-alpha-D-ribose 1-phosphate: step 1/2.</text>
</comment>
<feature type="binding site" evidence="6">
    <location>
        <position position="287"/>
    </location>
    <ligand>
        <name>Mn(2+)</name>
        <dbReference type="ChEBI" id="CHEBI:29035"/>
        <label>2</label>
    </ligand>
</feature>
<dbReference type="EMBL" id="DVFJ01000036">
    <property type="protein sequence ID" value="HIQ72485.1"/>
    <property type="molecule type" value="Genomic_DNA"/>
</dbReference>
<accession>A0A9D1CRB5</accession>
<evidence type="ECO:0000313" key="9">
    <source>
        <dbReference type="EMBL" id="HIQ72485.1"/>
    </source>
</evidence>
<dbReference type="InterPro" id="IPR006124">
    <property type="entry name" value="Metalloenzyme"/>
</dbReference>
<dbReference type="InterPro" id="IPR010045">
    <property type="entry name" value="DeoB"/>
</dbReference>
<evidence type="ECO:0000256" key="4">
    <source>
        <dbReference type="ARBA" id="ARBA00023211"/>
    </source>
</evidence>
<name>A0A9D1CRB5_9FIRM</name>
<dbReference type="InterPro" id="IPR024052">
    <property type="entry name" value="Phosphopentomutase_DeoB_cap_sf"/>
</dbReference>
<reference evidence="9" key="1">
    <citation type="submission" date="2020-10" db="EMBL/GenBank/DDBJ databases">
        <authorList>
            <person name="Gilroy R."/>
        </authorList>
    </citation>
    <scope>NUCLEOTIDE SEQUENCE</scope>
    <source>
        <strain evidence="9">ChiSxjej2B14-6234</strain>
    </source>
</reference>
<comment type="similarity">
    <text evidence="1 6">Belongs to the phosphopentomutase family.</text>
</comment>